<dbReference type="Pfam" id="PF16153">
    <property type="entry name" value="DUF4861"/>
    <property type="match status" value="1"/>
</dbReference>
<accession>A0A1M6TP55</accession>
<dbReference type="GO" id="GO:0016787">
    <property type="term" value="F:hydrolase activity"/>
    <property type="evidence" value="ECO:0007669"/>
    <property type="project" value="UniProtKB-KW"/>
</dbReference>
<dbReference type="AlphaFoldDB" id="A0A1M6TP55"/>
<keyword evidence="2" id="KW-0732">Signal</keyword>
<dbReference type="PANTHER" id="PTHR33886">
    <property type="entry name" value="UNSATURATED RHAMNOGALACTURONAN HYDROLASE (EUROFUNG)"/>
    <property type="match status" value="1"/>
</dbReference>
<dbReference type="InterPro" id="IPR010905">
    <property type="entry name" value="Glyco_hydro_88"/>
</dbReference>
<feature type="signal peptide" evidence="2">
    <location>
        <begin position="1"/>
        <end position="18"/>
    </location>
</feature>
<dbReference type="Proteomes" id="UP000184130">
    <property type="component" value="Unassembled WGS sequence"/>
</dbReference>
<dbReference type="PANTHER" id="PTHR33886:SF8">
    <property type="entry name" value="UNSATURATED RHAMNOGALACTURONAN HYDROLASE (EUROFUNG)"/>
    <property type="match status" value="1"/>
</dbReference>
<dbReference type="Gene3D" id="1.50.10.10">
    <property type="match status" value="1"/>
</dbReference>
<dbReference type="SUPFAM" id="SSF48208">
    <property type="entry name" value="Six-hairpin glycosidases"/>
    <property type="match status" value="1"/>
</dbReference>
<evidence type="ECO:0000256" key="1">
    <source>
        <dbReference type="ARBA" id="ARBA00022801"/>
    </source>
</evidence>
<evidence type="ECO:0000313" key="4">
    <source>
        <dbReference type="Proteomes" id="UP000184130"/>
    </source>
</evidence>
<name>A0A1M6TP55_XYLRU</name>
<dbReference type="InterPro" id="IPR052043">
    <property type="entry name" value="PolySaccharide_Degr_Enz"/>
</dbReference>
<dbReference type="EMBL" id="FRBD01000006">
    <property type="protein sequence ID" value="SHK58771.1"/>
    <property type="molecule type" value="Genomic_DNA"/>
</dbReference>
<reference evidence="3 4" key="1">
    <citation type="submission" date="2016-11" db="EMBL/GenBank/DDBJ databases">
        <authorList>
            <person name="Jaros S."/>
            <person name="Januszkiewicz K."/>
            <person name="Wedrychowicz H."/>
        </authorList>
    </citation>
    <scope>NUCLEOTIDE SEQUENCE [LARGE SCALE GENOMIC DNA]</scope>
    <source>
        <strain evidence="3 4">KHT3</strain>
    </source>
</reference>
<dbReference type="OrthoDB" id="258246at2"/>
<evidence type="ECO:0000256" key="2">
    <source>
        <dbReference type="SAM" id="SignalP"/>
    </source>
</evidence>
<evidence type="ECO:0000313" key="3">
    <source>
        <dbReference type="EMBL" id="SHK58771.1"/>
    </source>
</evidence>
<dbReference type="Pfam" id="PF07470">
    <property type="entry name" value="Glyco_hydro_88"/>
    <property type="match status" value="1"/>
</dbReference>
<dbReference type="GO" id="GO:0005975">
    <property type="term" value="P:carbohydrate metabolic process"/>
    <property type="evidence" value="ECO:0007669"/>
    <property type="project" value="InterPro"/>
</dbReference>
<gene>
    <name evidence="3" type="ORF">SAMN05216463_106130</name>
</gene>
<protein>
    <submittedName>
        <fullName evidence="3">Rhamnogalacturonyl hydrolase YesR</fullName>
    </submittedName>
</protein>
<dbReference type="InterPro" id="IPR008928">
    <property type="entry name" value="6-hairpin_glycosidase_sf"/>
</dbReference>
<keyword evidence="1 3" id="KW-0378">Hydrolase</keyword>
<sequence>MRRLLMAICIFSAATLQAKQWTTEEVKDAIKKVNTYWQTNNPAEVRSFWDNAAYHTGNMEVYKLLQDKQMLNYSIRWAEHNKWKGATETDPAKWKYKQYGEGQDYVLFGDWQICFQTYIDLYNLKPNKKKVARAKEVMGYEADSKANDYWWWADALYMVMPVMTKMYKLTGDEKYLDKLYANICYSDSIMLDKDTGLYFRDGKYVYPKHKTASGQKDFWARGDGWVLAGLAKVLQDMPKTYKHHAFFVQKFMNLAQGVKKLQQPEGHWTRSMMDPYQAPGYETSGTAFFCYGILWGVNNGYLPKKEYDPVIAKAWDYLSTVALQANGKIGYVQPIGERAIPGQKVDANSEANFGVGAFLLAACEYYRYLQAPKVTLTFNNKSNQQRQEVVEVSWQDICKQLGISSDDDIVIENRLGLEVDYQKTYDDKLLLYTSLHPNGKAVYTVCKGKPSEAKAYTMGKVYPYRKDDLAWENDLGAYRIYGPALQKTGERSFGIDVWVKNTPELVVENRYLMDRYGNTLEDSLRKAGQKVALRDIDNRTSFHYDHGNGMDAYGVGPSLGCGAPALVKNDKLVLPYCYQTYQILDNGPLRFTVKLDFAPNADGITEHRLMSLDRGTHFNRMTVWYDGIKQPMGFASGVVLHGDKSLILGKNYVQYADPTDHPDLNQSQVYVATLFPEGVDETCMQEGELNHGLGIVRNYKGEPYTYYFGSAWSRYDVGSQAQWQVVIDDFFNRLQQPIVYQISNIHE</sequence>
<proteinExistence type="predicted"/>
<dbReference type="InterPro" id="IPR032342">
    <property type="entry name" value="DUF4861"/>
</dbReference>
<dbReference type="InterPro" id="IPR012341">
    <property type="entry name" value="6hp_glycosidase-like_sf"/>
</dbReference>
<organism evidence="3 4">
    <name type="scientific">Xylanibacter ruminicola</name>
    <name type="common">Prevotella ruminicola</name>
    <dbReference type="NCBI Taxonomy" id="839"/>
    <lineage>
        <taxon>Bacteria</taxon>
        <taxon>Pseudomonadati</taxon>
        <taxon>Bacteroidota</taxon>
        <taxon>Bacteroidia</taxon>
        <taxon>Bacteroidales</taxon>
        <taxon>Prevotellaceae</taxon>
        <taxon>Xylanibacter</taxon>
    </lineage>
</organism>
<feature type="chain" id="PRO_5012116069" evidence="2">
    <location>
        <begin position="19"/>
        <end position="747"/>
    </location>
</feature>